<dbReference type="SMART" id="SM00326">
    <property type="entry name" value="SH3"/>
    <property type="match status" value="1"/>
</dbReference>
<feature type="compositionally biased region" description="Low complexity" evidence="7">
    <location>
        <begin position="901"/>
        <end position="915"/>
    </location>
</feature>
<dbReference type="InterPro" id="IPR051725">
    <property type="entry name" value="SAM-SH3_domain_protein"/>
</dbReference>
<feature type="domain" description="SH3" evidence="8">
    <location>
        <begin position="652"/>
        <end position="713"/>
    </location>
</feature>
<feature type="region of interest" description="Disordered" evidence="7">
    <location>
        <begin position="1064"/>
        <end position="1085"/>
    </location>
</feature>
<feature type="compositionally biased region" description="Polar residues" evidence="7">
    <location>
        <begin position="1066"/>
        <end position="1080"/>
    </location>
</feature>
<reference evidence="11" key="1">
    <citation type="submission" date="2025-08" db="UniProtKB">
        <authorList>
            <consortium name="RefSeq"/>
        </authorList>
    </citation>
    <scope>IDENTIFICATION</scope>
    <source>
        <tissue evidence="11">Whole sample</tissue>
    </source>
</reference>
<feature type="compositionally biased region" description="Low complexity" evidence="7">
    <location>
        <begin position="569"/>
        <end position="578"/>
    </location>
</feature>
<evidence type="ECO:0000256" key="4">
    <source>
        <dbReference type="ARBA" id="ARBA00065890"/>
    </source>
</evidence>
<keyword evidence="10" id="KW-1185">Reference proteome</keyword>
<dbReference type="PANTHER" id="PTHR12301:SF10">
    <property type="match status" value="1"/>
</dbReference>
<dbReference type="FunFam" id="1.10.150.50:FF:000055">
    <property type="entry name" value="Sterile alpha motif domain containing 5"/>
    <property type="match status" value="1"/>
</dbReference>
<feature type="region of interest" description="Disordered" evidence="7">
    <location>
        <begin position="569"/>
        <end position="651"/>
    </location>
</feature>
<gene>
    <name evidence="11" type="primary">LOC111103514</name>
</gene>
<proteinExistence type="predicted"/>
<dbReference type="Gene3D" id="1.10.150.50">
    <property type="entry name" value="Transcription Factor, Ets-1"/>
    <property type="match status" value="3"/>
</dbReference>
<feature type="compositionally biased region" description="Low complexity" evidence="7">
    <location>
        <begin position="607"/>
        <end position="616"/>
    </location>
</feature>
<evidence type="ECO:0000313" key="11">
    <source>
        <dbReference type="RefSeq" id="XP_022292548.1"/>
    </source>
</evidence>
<name>A0A8B8APH9_CRAVI</name>
<feature type="region of interest" description="Disordered" evidence="7">
    <location>
        <begin position="1100"/>
        <end position="1128"/>
    </location>
</feature>
<dbReference type="RefSeq" id="XP_022292548.1">
    <property type="nucleotide sequence ID" value="XM_022436840.1"/>
</dbReference>
<keyword evidence="3" id="KW-0963">Cytoplasm</keyword>
<sequence>MTDNIVEDWLKSIDLEIYTEAFLDNGYDELEVCKQIGEPDLDAIGVTNETHREIILQAVIKIKEEGATSVYFTLETSEVAVIDPNLSEKQGPTNRRNSANVETPRAPSRVSCVGVGGPEEMVTLYPRAQLRMIIRDKLVQDNIDLLSPPYTRRDWTPCHSSMMTLAAKYAIQLRTRSSDVVERLEELRQWVLHKDLQSQDSVVPSSPVSCSSGTPSPGCPPNFTPHHLPIQASIPPALPNCPPPSTSHMDSNRLMKVHTYNSRQDASLYSGNYMTIGSSGFCCLPLTSSRDSNDGDKMKKTSSLGRFFRNMGIRRSGKKNQYKPHDGDLCATDITMGDEDRKTLMMMVKDGSLTTEQAMAMVKQYEEERRREWQQQQGNHKGTQKKKKQGGKPVKSPSATYHDIVTRCQVCQRFLSNDPSQSSPNFCNDPSHRFECYQHRRVHSVSHIEFNNPSAKSPEAARAMSCTPTRGFYSPSEVNSPVSFYSPGHPRLYSPVFPHEGKIYHTGSLYYGQHGNFHPHHSSFHESPSAMSSFSMESEHSMECQSNALTPGELAATRGDHWNYSTYSSTMSTGSDTSPASGWRKNSEGGDPMKMQKVRNQSGTNKSISSVDSSQSGGSGKMSTHSASPGSGKSNSSMEAEGMLGTCNHDNNTSSLVRVHTDYTPSQTEADMLHIKKGDIIWVATRTAGSLWKGVLSGKTGWFRPSYTEPCSHSNSEANQRRTPNPRRTPRKTKPRTVEELLCRLGLEILEKVFLENGFEHLESFADLNESDLDALGIMDPQQRAKLLTAAELLCSAEEDEFPEMGTPNGLPSHVGYCYSPRLMTIGDCHHRACPGSRDSGCYGSWEHLGHKDVFNKQGYMISPKSQNSRVSPLQYNKENLQPVNQNRTIGDIRYVCSRQANSSGRGSASSGRTSVENCGGESQTSDMERSDRDFTEEDREVCEINLASRKGDTSCVHPGEHVTPQAEENPVFGDYTVIMCSYAGTQTSSHGERDNGRSQFSNSVKGQSNGATECERSKPFSNKVVIKSKNSKKDAQVQVMCPFGPLSVVPEANTGQVRQDCLQRQRGSNGGSSDSTPTGELQGGRALSSLGAITSQGGQVQYNDNKVPNHRPKSVDSSRPVSSPKDFRSVKKSLVSLITAKLADEKINLSQEPYSTKQGECRIPPPLIQRYSEELKHDLASVCTVLEQVRMHSLTTQHRPVIQMENLVDRCNMGSELKTTSIPDFFTSIGLPMYISAVIGQNYKYLEQLFKLTSQEIREITGAPHKHAKRIFHALSWVKKKMTAQNGNDESGLIDRV</sequence>
<feature type="region of interest" description="Disordered" evidence="7">
    <location>
        <begin position="201"/>
        <end position="247"/>
    </location>
</feature>
<dbReference type="PROSITE" id="PS50105">
    <property type="entry name" value="SAM_DOMAIN"/>
    <property type="match status" value="2"/>
</dbReference>
<feature type="compositionally biased region" description="Polar residues" evidence="7">
    <location>
        <begin position="87"/>
        <end position="101"/>
    </location>
</feature>
<protein>
    <recommendedName>
        <fullName evidence="5">Sterile alpha motif domain-containing protein 5</fullName>
    </recommendedName>
</protein>
<dbReference type="SUPFAM" id="SSF50044">
    <property type="entry name" value="SH3-domain"/>
    <property type="match status" value="1"/>
</dbReference>
<dbReference type="SUPFAM" id="SSF47769">
    <property type="entry name" value="SAM/Pointed domain"/>
    <property type="match status" value="3"/>
</dbReference>
<evidence type="ECO:0000256" key="5">
    <source>
        <dbReference type="ARBA" id="ARBA00073398"/>
    </source>
</evidence>
<feature type="compositionally biased region" description="Low complexity" evidence="7">
    <location>
        <begin position="626"/>
        <end position="637"/>
    </location>
</feature>
<feature type="region of interest" description="Disordered" evidence="7">
    <location>
        <begin position="901"/>
        <end position="938"/>
    </location>
</feature>
<feature type="compositionally biased region" description="Low complexity" evidence="7">
    <location>
        <begin position="525"/>
        <end position="536"/>
    </location>
</feature>
<feature type="region of interest" description="Disordered" evidence="7">
    <location>
        <begin position="365"/>
        <end position="399"/>
    </location>
</feature>
<evidence type="ECO:0000256" key="3">
    <source>
        <dbReference type="ARBA" id="ARBA00022490"/>
    </source>
</evidence>
<evidence type="ECO:0000256" key="2">
    <source>
        <dbReference type="ARBA" id="ARBA00022443"/>
    </source>
</evidence>
<evidence type="ECO:0000256" key="1">
    <source>
        <dbReference type="ARBA" id="ARBA00004496"/>
    </source>
</evidence>
<feature type="compositionally biased region" description="Low complexity" evidence="7">
    <location>
        <begin position="201"/>
        <end position="216"/>
    </location>
</feature>
<keyword evidence="2 6" id="KW-0728">SH3 domain</keyword>
<feature type="compositionally biased region" description="Polar residues" evidence="7">
    <location>
        <begin position="998"/>
        <end position="1012"/>
    </location>
</feature>
<dbReference type="InterPro" id="IPR036028">
    <property type="entry name" value="SH3-like_dom_sf"/>
</dbReference>
<feature type="compositionally biased region" description="Polar residues" evidence="7">
    <location>
        <begin position="709"/>
        <end position="718"/>
    </location>
</feature>
<dbReference type="Pfam" id="PF26285">
    <property type="entry name" value="SASH1_Homeodomain"/>
    <property type="match status" value="2"/>
</dbReference>
<evidence type="ECO:0000259" key="9">
    <source>
        <dbReference type="PROSITE" id="PS50105"/>
    </source>
</evidence>
<organism evidence="10 11">
    <name type="scientific">Crassostrea virginica</name>
    <name type="common">Eastern oyster</name>
    <dbReference type="NCBI Taxonomy" id="6565"/>
    <lineage>
        <taxon>Eukaryota</taxon>
        <taxon>Metazoa</taxon>
        <taxon>Spiralia</taxon>
        <taxon>Lophotrochozoa</taxon>
        <taxon>Mollusca</taxon>
        <taxon>Bivalvia</taxon>
        <taxon>Autobranchia</taxon>
        <taxon>Pteriomorphia</taxon>
        <taxon>Ostreida</taxon>
        <taxon>Ostreoidea</taxon>
        <taxon>Ostreidae</taxon>
        <taxon>Crassostrea</taxon>
    </lineage>
</organism>
<comment type="subunit">
    <text evidence="4">Interacts promiscuously (via SAM domain) with EPHA5, EPHA6, EPHA7, EPHA8, EPHB1, EPHB2, EPHB3 and EPHB4 (via SAM domain) (in vitro).</text>
</comment>
<feature type="region of interest" description="Disordered" evidence="7">
    <location>
        <begin position="85"/>
        <end position="111"/>
    </location>
</feature>
<accession>A0A8B8APH9</accession>
<feature type="compositionally biased region" description="Basic residues" evidence="7">
    <location>
        <begin position="724"/>
        <end position="735"/>
    </location>
</feature>
<dbReference type="Proteomes" id="UP000694844">
    <property type="component" value="Chromosome 7"/>
</dbReference>
<feature type="region of interest" description="Disordered" evidence="7">
    <location>
        <begin position="708"/>
        <end position="735"/>
    </location>
</feature>
<dbReference type="GeneID" id="111103514"/>
<dbReference type="GO" id="GO:0005737">
    <property type="term" value="C:cytoplasm"/>
    <property type="evidence" value="ECO:0007669"/>
    <property type="project" value="UniProtKB-SubCell"/>
</dbReference>
<feature type="region of interest" description="Disordered" evidence="7">
    <location>
        <begin position="521"/>
        <end position="546"/>
    </location>
</feature>
<feature type="domain" description="SAM" evidence="9">
    <location>
        <begin position="1"/>
        <end position="65"/>
    </location>
</feature>
<evidence type="ECO:0000313" key="10">
    <source>
        <dbReference type="Proteomes" id="UP000694844"/>
    </source>
</evidence>
<dbReference type="Gene3D" id="2.30.30.40">
    <property type="entry name" value="SH3 Domains"/>
    <property type="match status" value="1"/>
</dbReference>
<dbReference type="OrthoDB" id="10047268at2759"/>
<dbReference type="Pfam" id="PF07653">
    <property type="entry name" value="SH3_2"/>
    <property type="match status" value="1"/>
</dbReference>
<evidence type="ECO:0000259" key="8">
    <source>
        <dbReference type="PROSITE" id="PS50002"/>
    </source>
</evidence>
<feature type="domain" description="SAM" evidence="9">
    <location>
        <begin position="733"/>
        <end position="797"/>
    </location>
</feature>
<dbReference type="Pfam" id="PF07647">
    <property type="entry name" value="SAM_2"/>
    <property type="match status" value="1"/>
</dbReference>
<dbReference type="InterPro" id="IPR013761">
    <property type="entry name" value="SAM/pointed_sf"/>
</dbReference>
<dbReference type="KEGG" id="cvn:111103514"/>
<dbReference type="InterPro" id="IPR058666">
    <property type="entry name" value="SASH1/NUB1_homeodomain"/>
</dbReference>
<dbReference type="InterPro" id="IPR001660">
    <property type="entry name" value="SAM"/>
</dbReference>
<feature type="region of interest" description="Disordered" evidence="7">
    <location>
        <begin position="987"/>
        <end position="1017"/>
    </location>
</feature>
<comment type="subcellular location">
    <subcellularLocation>
        <location evidence="1">Cytoplasm</location>
    </subcellularLocation>
</comment>
<evidence type="ECO:0000256" key="6">
    <source>
        <dbReference type="PROSITE-ProRule" id="PRU00192"/>
    </source>
</evidence>
<dbReference type="InterPro" id="IPR001452">
    <property type="entry name" value="SH3_domain"/>
</dbReference>
<dbReference type="PANTHER" id="PTHR12301">
    <property type="entry name" value="SAM-DOMAIN, SH3 AND NUCLEAR LOCALIZATION SIGNALS PROTEIN RELATED"/>
    <property type="match status" value="1"/>
</dbReference>
<evidence type="ECO:0000256" key="7">
    <source>
        <dbReference type="SAM" id="MobiDB-lite"/>
    </source>
</evidence>
<dbReference type="SMART" id="SM00454">
    <property type="entry name" value="SAM"/>
    <property type="match status" value="3"/>
</dbReference>
<dbReference type="PROSITE" id="PS50002">
    <property type="entry name" value="SH3"/>
    <property type="match status" value="1"/>
</dbReference>
<dbReference type="Pfam" id="PF00536">
    <property type="entry name" value="SAM_1"/>
    <property type="match status" value="2"/>
</dbReference>
<feature type="compositionally biased region" description="Pro residues" evidence="7">
    <location>
        <begin position="236"/>
        <end position="245"/>
    </location>
</feature>